<feature type="domain" description="IPT/TIG" evidence="3">
    <location>
        <begin position="598"/>
        <end position="681"/>
    </location>
</feature>
<accession>A0A4R7HW97</accession>
<dbReference type="InterPro" id="IPR014756">
    <property type="entry name" value="Ig_E-set"/>
</dbReference>
<keyword evidence="2" id="KW-0812">Transmembrane</keyword>
<dbReference type="InterPro" id="IPR052387">
    <property type="entry name" value="Fibrocystin"/>
</dbReference>
<dbReference type="InterPro" id="IPR036116">
    <property type="entry name" value="FN3_sf"/>
</dbReference>
<sequence>MNTFRRFRRYRAERLERQYTTEWVANQRDRGAVLPLVLVMIIVGALIVIPVTHYTTSVLRANKVEEEKTRNSESAKGAIRVALHSPSLVFGDDDRADDGCPDNVADLIPDGVMTETGVSLTCNHVDELSADEVFGLEVPVGLAQLQIAPDPAGLDRYSGVVATSGEAPPYTDSGFEPSWAWWLGFDPGATGEARSVAPLPELPSFSGVLRDSGPLDMPGFDCKVFLPGHYTDPVVVDGSFGSNNFYFASGVYYFEEPISISGNVDIVVGQGLADFGVTNDCADDIQVGAHVDVPLGTTYGIDGNTGGATWVLGDNARLSVSESGGAPSVRFNQRYAENQSGAWTNIISVNGDWSYGDADPDNDDGFEDADGDHSVTNVNFVPRSQVISGETVVPLYLSGAPYVPSHPSLTDEARIPDAPINVNAVAAIREVSGPDDGAVIVTFEGVEGANTNGAIIDDYEVGIATSAGGDPTVACSASTSTVWPTYEGSDGTTPWGNPSGENAGSPDGYSCMITELPEDATYWVTARAHSEVGWSDWATRAEVTVALGAPAALPPGSASNITIETYDTDDALISWDAAIDANLAPVQAYEVTVYRVGDVRIDSIVPDLGLETGGLPVVITGSGFTSAPVDDVTFGGLSATSFTVVSDTEIAAVTPPHAPGGVDVVVDFGSTVSGSANFNYQPVTSPLPGLPAITGLSQTNGPEAGGDTVTITGTDLDLVTSVSFGPNAASIVSTSPTEVVVTVPAGSGTVAVSVSNLIGSSTPTGYTYDTPPPVPPSVGGIGPSSGPQAGGNTATITGTALGETSLVTFGGVPATDLTVVSDSEITVTVPEHPSGDVTVEVVVTTPVDTSGPVDYTYDPKPIPAPVIDSIGPDVGTTSGGTTVVISGEHFTDATTVRFEGVAAPYLAVDSDTQITVTTPSHSAGSVGVVVETPGGTSNAASFTYSANVPTPPPVACGDVAPNSVCDDEGFQACAAPVIIRTGPRGNRRYSWSCDAPACYNGEQQIYTYGNWYCATGCPAGEEPYWDRGWRCDEIDCNGGRTGVYAFGRAWCYRPGGFAGSGQPTGLSAFASHLIEQTPPPIATVEEAVGSCTATPIMGGVGYEDKEWMARTQCVIEDLPPLPVGSEYRVEVTAINSVGTSDSSVTVSSISGPGTLDEPFDRVWFPYYEQSIINIDASGGGSTHIEIPGYISVPMGRLTINNPSGDPISFTGGVVAGRIAISDSRDPLPMGYVPSVIMQRTVDLTATSGNITSTARVKINSDTSYGILNWVTQ</sequence>
<organism evidence="4 5">
    <name type="scientific">Ilumatobacter fluminis</name>
    <dbReference type="NCBI Taxonomy" id="467091"/>
    <lineage>
        <taxon>Bacteria</taxon>
        <taxon>Bacillati</taxon>
        <taxon>Actinomycetota</taxon>
        <taxon>Acidimicrobiia</taxon>
        <taxon>Acidimicrobiales</taxon>
        <taxon>Ilumatobacteraceae</taxon>
        <taxon>Ilumatobacter</taxon>
    </lineage>
</organism>
<feature type="domain" description="IPT/TIG" evidence="3">
    <location>
        <begin position="864"/>
        <end position="945"/>
    </location>
</feature>
<dbReference type="Gene3D" id="2.60.40.10">
    <property type="entry name" value="Immunoglobulins"/>
    <property type="match status" value="5"/>
</dbReference>
<keyword evidence="2" id="KW-0472">Membrane</keyword>
<dbReference type="RefSeq" id="WP_133867668.1">
    <property type="nucleotide sequence ID" value="NZ_SOAU01000001.1"/>
</dbReference>
<dbReference type="SMART" id="SM00429">
    <property type="entry name" value="IPT"/>
    <property type="match status" value="4"/>
</dbReference>
<keyword evidence="5" id="KW-1185">Reference proteome</keyword>
<dbReference type="AlphaFoldDB" id="A0A4R7HW97"/>
<reference evidence="4 5" key="1">
    <citation type="submission" date="2019-03" db="EMBL/GenBank/DDBJ databases">
        <title>Sequencing the genomes of 1000 actinobacteria strains.</title>
        <authorList>
            <person name="Klenk H.-P."/>
        </authorList>
    </citation>
    <scope>NUCLEOTIDE SEQUENCE [LARGE SCALE GENOMIC DNA]</scope>
    <source>
        <strain evidence="4 5">DSM 18936</strain>
    </source>
</reference>
<feature type="transmembrane region" description="Helical" evidence="2">
    <location>
        <begin position="32"/>
        <end position="54"/>
    </location>
</feature>
<dbReference type="SUPFAM" id="SSF49265">
    <property type="entry name" value="Fibronectin type III"/>
    <property type="match status" value="1"/>
</dbReference>
<dbReference type="GO" id="GO:0005975">
    <property type="term" value="P:carbohydrate metabolic process"/>
    <property type="evidence" value="ECO:0007669"/>
    <property type="project" value="UniProtKB-ARBA"/>
</dbReference>
<dbReference type="PANTHER" id="PTHR46769:SF2">
    <property type="entry name" value="FIBROCYSTIN-L ISOFORM 2 PRECURSOR-RELATED"/>
    <property type="match status" value="1"/>
</dbReference>
<feature type="domain" description="IPT/TIG" evidence="3">
    <location>
        <begin position="690"/>
        <end position="769"/>
    </location>
</feature>
<comment type="caution">
    <text evidence="4">The sequence shown here is derived from an EMBL/GenBank/DDBJ whole genome shotgun (WGS) entry which is preliminary data.</text>
</comment>
<dbReference type="Pfam" id="PF01833">
    <property type="entry name" value="TIG"/>
    <property type="match status" value="4"/>
</dbReference>
<dbReference type="Proteomes" id="UP000294558">
    <property type="component" value="Unassembled WGS sequence"/>
</dbReference>
<dbReference type="InterPro" id="IPR002909">
    <property type="entry name" value="IPT_dom"/>
</dbReference>
<evidence type="ECO:0000313" key="5">
    <source>
        <dbReference type="Proteomes" id="UP000294558"/>
    </source>
</evidence>
<gene>
    <name evidence="4" type="ORF">BDK89_0759</name>
</gene>
<dbReference type="CDD" id="cd00102">
    <property type="entry name" value="IPT"/>
    <property type="match status" value="3"/>
</dbReference>
<dbReference type="OrthoDB" id="3289082at2"/>
<dbReference type="PANTHER" id="PTHR46769">
    <property type="entry name" value="POLYCYSTIC KIDNEY AND HEPATIC DISEASE 1 (AUTOSOMAL RECESSIVE)-LIKE 1"/>
    <property type="match status" value="1"/>
</dbReference>
<protein>
    <submittedName>
        <fullName evidence="4">IPT/TIG domain-containing protein</fullName>
    </submittedName>
</protein>
<name>A0A4R7HW97_9ACTN</name>
<feature type="domain" description="IPT/TIG" evidence="3">
    <location>
        <begin position="775"/>
        <end position="858"/>
    </location>
</feature>
<evidence type="ECO:0000259" key="3">
    <source>
        <dbReference type="SMART" id="SM00429"/>
    </source>
</evidence>
<proteinExistence type="predicted"/>
<dbReference type="InterPro" id="IPR013783">
    <property type="entry name" value="Ig-like_fold"/>
</dbReference>
<dbReference type="SUPFAM" id="SSF81296">
    <property type="entry name" value="E set domains"/>
    <property type="match status" value="4"/>
</dbReference>
<evidence type="ECO:0000256" key="1">
    <source>
        <dbReference type="ARBA" id="ARBA00022729"/>
    </source>
</evidence>
<keyword evidence="2" id="KW-1133">Transmembrane helix</keyword>
<evidence type="ECO:0000313" key="4">
    <source>
        <dbReference type="EMBL" id="TDT15195.1"/>
    </source>
</evidence>
<dbReference type="EMBL" id="SOAU01000001">
    <property type="protein sequence ID" value="TDT15195.1"/>
    <property type="molecule type" value="Genomic_DNA"/>
</dbReference>
<keyword evidence="1" id="KW-0732">Signal</keyword>
<evidence type="ECO:0000256" key="2">
    <source>
        <dbReference type="SAM" id="Phobius"/>
    </source>
</evidence>